<dbReference type="FunFam" id="3.30.565.10:FF:000016">
    <property type="entry name" value="Chemotaxis protein CheA, putative"/>
    <property type="match status" value="1"/>
</dbReference>
<gene>
    <name evidence="16" type="ORF">ACG33_12830</name>
</gene>
<dbReference type="KEGG" id="sdf:ACG33_12830"/>
<accession>A0A127FDZ3</accession>
<evidence type="ECO:0000256" key="8">
    <source>
        <dbReference type="ARBA" id="ARBA00022777"/>
    </source>
</evidence>
<evidence type="ECO:0000313" key="16">
    <source>
        <dbReference type="EMBL" id="AMN47965.1"/>
    </source>
</evidence>
<evidence type="ECO:0000259" key="14">
    <source>
        <dbReference type="PROSITE" id="PS50851"/>
    </source>
</evidence>
<dbReference type="GO" id="GO:0006935">
    <property type="term" value="P:chemotaxis"/>
    <property type="evidence" value="ECO:0007669"/>
    <property type="project" value="UniProtKB-KW"/>
</dbReference>
<dbReference type="PRINTS" id="PR00344">
    <property type="entry name" value="BCTRLSENSOR"/>
</dbReference>
<dbReference type="SMART" id="SM00073">
    <property type="entry name" value="HPT"/>
    <property type="match status" value="1"/>
</dbReference>
<keyword evidence="17" id="KW-1185">Reference proteome</keyword>
<dbReference type="PANTHER" id="PTHR43395">
    <property type="entry name" value="SENSOR HISTIDINE KINASE CHEA"/>
    <property type="match status" value="1"/>
</dbReference>
<keyword evidence="7" id="KW-0547">Nucleotide-binding</keyword>
<keyword evidence="6" id="KW-0808">Transferase</keyword>
<name>A0A127FDZ3_STEDE</name>
<dbReference type="Proteomes" id="UP000070250">
    <property type="component" value="Chromosome"/>
</dbReference>
<dbReference type="SUPFAM" id="SSF55874">
    <property type="entry name" value="ATPase domain of HSP90 chaperone/DNA topoisomerase II/histidine kinase"/>
    <property type="match status" value="1"/>
</dbReference>
<keyword evidence="4" id="KW-0145">Chemotaxis</keyword>
<feature type="domain" description="CheW-like" evidence="14">
    <location>
        <begin position="601"/>
        <end position="733"/>
    </location>
</feature>
<evidence type="ECO:0000256" key="4">
    <source>
        <dbReference type="ARBA" id="ARBA00022500"/>
    </source>
</evidence>
<dbReference type="InterPro" id="IPR051315">
    <property type="entry name" value="Bact_Chemotaxis_CheA"/>
</dbReference>
<feature type="domain" description="Histidine kinase" evidence="13">
    <location>
        <begin position="392"/>
        <end position="599"/>
    </location>
</feature>
<comment type="function">
    <text evidence="11">Involved in the transmission of sensory signals from the chemoreceptors to the flagellar motors. CheA is autophosphorylated; it can transfer its phosphate group to either CheB or CheY.</text>
</comment>
<dbReference type="SUPFAM" id="SSF47226">
    <property type="entry name" value="Histidine-containing phosphotransfer domain, HPT domain"/>
    <property type="match status" value="1"/>
</dbReference>
<dbReference type="InterPro" id="IPR004358">
    <property type="entry name" value="Sig_transdc_His_kin-like_C"/>
</dbReference>
<dbReference type="CDD" id="cd00088">
    <property type="entry name" value="HPT"/>
    <property type="match status" value="1"/>
</dbReference>
<dbReference type="SMART" id="SM00387">
    <property type="entry name" value="HATPase_c"/>
    <property type="match status" value="1"/>
</dbReference>
<dbReference type="OrthoDB" id="9803176at2"/>
<keyword evidence="8" id="KW-0418">Kinase</keyword>
<dbReference type="Gene3D" id="1.20.120.160">
    <property type="entry name" value="HPT domain"/>
    <property type="match status" value="1"/>
</dbReference>
<dbReference type="InterPro" id="IPR036097">
    <property type="entry name" value="HisK_dim/P_sf"/>
</dbReference>
<dbReference type="InterPro" id="IPR037006">
    <property type="entry name" value="CheA-like_homodim_sf"/>
</dbReference>
<evidence type="ECO:0000256" key="3">
    <source>
        <dbReference type="ARBA" id="ARBA00021495"/>
    </source>
</evidence>
<dbReference type="Gene3D" id="3.30.565.10">
    <property type="entry name" value="Histidine kinase-like ATPase, C-terminal domain"/>
    <property type="match status" value="1"/>
</dbReference>
<proteinExistence type="predicted"/>
<dbReference type="PROSITE" id="PS50894">
    <property type="entry name" value="HPT"/>
    <property type="match status" value="1"/>
</dbReference>
<evidence type="ECO:0000256" key="9">
    <source>
        <dbReference type="ARBA" id="ARBA00022840"/>
    </source>
</evidence>
<dbReference type="PATRIC" id="fig|465721.4.peg.2743"/>
<dbReference type="InterPro" id="IPR008207">
    <property type="entry name" value="Sig_transdc_His_kin_Hpt_dom"/>
</dbReference>
<dbReference type="Pfam" id="PF02518">
    <property type="entry name" value="HATPase_c"/>
    <property type="match status" value="1"/>
</dbReference>
<evidence type="ECO:0000256" key="7">
    <source>
        <dbReference type="ARBA" id="ARBA00022741"/>
    </source>
</evidence>
<evidence type="ECO:0000259" key="13">
    <source>
        <dbReference type="PROSITE" id="PS50109"/>
    </source>
</evidence>
<keyword evidence="5 12" id="KW-0597">Phosphoprotein</keyword>
<dbReference type="Gene3D" id="1.10.287.560">
    <property type="entry name" value="Histidine kinase CheA-like, homodimeric domain"/>
    <property type="match status" value="1"/>
</dbReference>
<keyword evidence="10" id="KW-0902">Two-component regulatory system</keyword>
<dbReference type="GO" id="GO:0005737">
    <property type="term" value="C:cytoplasm"/>
    <property type="evidence" value="ECO:0007669"/>
    <property type="project" value="InterPro"/>
</dbReference>
<evidence type="ECO:0000256" key="12">
    <source>
        <dbReference type="PROSITE-ProRule" id="PRU00110"/>
    </source>
</evidence>
<dbReference type="InterPro" id="IPR036890">
    <property type="entry name" value="HATPase_C_sf"/>
</dbReference>
<dbReference type="SUPFAM" id="SSF47384">
    <property type="entry name" value="Homodimeric domain of signal transducing histidine kinase"/>
    <property type="match status" value="1"/>
</dbReference>
<dbReference type="PROSITE" id="PS50109">
    <property type="entry name" value="HIS_KIN"/>
    <property type="match status" value="1"/>
</dbReference>
<evidence type="ECO:0000256" key="1">
    <source>
        <dbReference type="ARBA" id="ARBA00000085"/>
    </source>
</evidence>
<evidence type="ECO:0000256" key="11">
    <source>
        <dbReference type="ARBA" id="ARBA00035100"/>
    </source>
</evidence>
<dbReference type="InterPro" id="IPR002545">
    <property type="entry name" value="CheW-lke_dom"/>
</dbReference>
<evidence type="ECO:0000256" key="6">
    <source>
        <dbReference type="ARBA" id="ARBA00022679"/>
    </source>
</evidence>
<dbReference type="PROSITE" id="PS50851">
    <property type="entry name" value="CHEW"/>
    <property type="match status" value="1"/>
</dbReference>
<comment type="catalytic activity">
    <reaction evidence="1">
        <text>ATP + protein L-histidine = ADP + protein N-phospho-L-histidine.</text>
        <dbReference type="EC" id="2.7.13.3"/>
    </reaction>
</comment>
<dbReference type="GO" id="GO:0000155">
    <property type="term" value="F:phosphorelay sensor kinase activity"/>
    <property type="evidence" value="ECO:0007669"/>
    <property type="project" value="InterPro"/>
</dbReference>
<evidence type="ECO:0000313" key="17">
    <source>
        <dbReference type="Proteomes" id="UP000070250"/>
    </source>
</evidence>
<reference evidence="16 17" key="1">
    <citation type="submission" date="2015-06" db="EMBL/GenBank/DDBJ databases">
        <title>A Comprehensive Approach to Explore the Metabolic and Phylogenetic Diversity of Bacterial Steroid Degradation in the Environment: Testosterone as an Example.</title>
        <authorList>
            <person name="Yang F.-C."/>
            <person name="Chen Y.-L."/>
            <person name="Yu C.-P."/>
            <person name="Tang S.-L."/>
            <person name="Wang P.-H."/>
            <person name="Ismail W."/>
            <person name="Wang C.-H."/>
            <person name="Yang C.-Y."/>
            <person name="Chiang Y.-R."/>
        </authorList>
    </citation>
    <scope>NUCLEOTIDE SEQUENCE [LARGE SCALE GENOMIC DNA]</scope>
    <source>
        <strain evidence="16 17">DSM 18526</strain>
    </source>
</reference>
<dbReference type="Pfam" id="PF01627">
    <property type="entry name" value="Hpt"/>
    <property type="match status" value="1"/>
</dbReference>
<dbReference type="SUPFAM" id="SSF50341">
    <property type="entry name" value="CheW-like"/>
    <property type="match status" value="1"/>
</dbReference>
<feature type="domain" description="HPt" evidence="15">
    <location>
        <begin position="1"/>
        <end position="103"/>
    </location>
</feature>
<organism evidence="16 17">
    <name type="scientific">Steroidobacter denitrificans</name>
    <dbReference type="NCBI Taxonomy" id="465721"/>
    <lineage>
        <taxon>Bacteria</taxon>
        <taxon>Pseudomonadati</taxon>
        <taxon>Pseudomonadota</taxon>
        <taxon>Gammaproteobacteria</taxon>
        <taxon>Steroidobacterales</taxon>
        <taxon>Steroidobacteraceae</taxon>
        <taxon>Steroidobacter</taxon>
    </lineage>
</organism>
<dbReference type="InterPro" id="IPR004105">
    <property type="entry name" value="CheA-like_dim"/>
</dbReference>
<dbReference type="InterPro" id="IPR005467">
    <property type="entry name" value="His_kinase_dom"/>
</dbReference>
<dbReference type="InterPro" id="IPR036061">
    <property type="entry name" value="CheW-like_dom_sf"/>
</dbReference>
<keyword evidence="9" id="KW-0067">ATP-binding</keyword>
<dbReference type="GO" id="GO:0005524">
    <property type="term" value="F:ATP binding"/>
    <property type="evidence" value="ECO:0007669"/>
    <property type="project" value="UniProtKB-KW"/>
</dbReference>
<dbReference type="PANTHER" id="PTHR43395:SF10">
    <property type="entry name" value="CHEMOTAXIS PROTEIN CHEA"/>
    <property type="match status" value="1"/>
</dbReference>
<dbReference type="Gene3D" id="2.30.30.40">
    <property type="entry name" value="SH3 Domains"/>
    <property type="match status" value="1"/>
</dbReference>
<dbReference type="EC" id="2.7.13.3" evidence="2"/>
<dbReference type="SMART" id="SM01231">
    <property type="entry name" value="H-kinase_dim"/>
    <property type="match status" value="1"/>
</dbReference>
<dbReference type="Pfam" id="PF01584">
    <property type="entry name" value="CheW"/>
    <property type="match status" value="1"/>
</dbReference>
<dbReference type="STRING" id="465721.ACG33_12830"/>
<feature type="modified residue" description="Phosphohistidine" evidence="12">
    <location>
        <position position="46"/>
    </location>
</feature>
<dbReference type="InterPro" id="IPR003594">
    <property type="entry name" value="HATPase_dom"/>
</dbReference>
<dbReference type="Pfam" id="PF02895">
    <property type="entry name" value="H-kinase_dim"/>
    <property type="match status" value="1"/>
</dbReference>
<dbReference type="AlphaFoldDB" id="A0A127FDZ3"/>
<protein>
    <recommendedName>
        <fullName evidence="3">Chemotaxis protein CheA</fullName>
        <ecNumber evidence="2">2.7.13.3</ecNumber>
    </recommendedName>
</protein>
<evidence type="ECO:0000256" key="10">
    <source>
        <dbReference type="ARBA" id="ARBA00023012"/>
    </source>
</evidence>
<sequence>MSIDSALPTFIAESRDLLREMEADLLACEHGEANAEIVNAIFRAAHTIKGSSGLFGLDPIVEFTHVVEGVLDRIRDRTLDLTRELTAVLLECRDHLQALVDSVADGHEASDPQLTAAGVRLLERLTGTSGDVSPAPAGAAGPASAVLTPTRQSEFLRAESSSATGDSWCASTDSWHISIRFRADVLKNGMDPLSFIRYLTTMGSITGLQIVEEALPAVDHFDPETCYLGYEIGFKTDAGKQRIEAAFEFVREDCDLRILPPRSRVAEYVSLIRDLPEADDRLGELLVACGTLTSQELDRSLDMQESLVASHPAQAQPLGELLVRNQLVQPAVITAALDRQREARASAETKGRDGSLRVDGDKLDQLIDLIGELVTAGAATSMAARQAGFSDLNESTMRLARLVEEVRDQALKLRMVEIGPTFSRFRRIVRDVAREAGKEIRLEVKGGDTELDKTLIESITDPLTHLVRNAIDHGIEPAEVRRAQGKEPEGILQLNAYHEAGSVVIEVADDGNGLSRERIARKAIERGLISDAGTLTDAQVHALIFEPGFSTAERITNLSGRGVGMDVVKRNVTALRGSVEIQSREGRGTLIKVRLPLTLAIIDGFLVGVGRSSFVITLDAVEECVELAREESEAAHGQRYINLRGSVLPFIRLRDLLGVKAAPPKRESIVVVRHGGLRAGVVVDELLGEQQAVIKPLSKIFSRLQCVSGSTILGGGEVALILDIGGLVERCLAPTAGAPETNTADVMSVAHATSISKEISGVVPC</sequence>
<dbReference type="RefSeq" id="WP_083536910.1">
    <property type="nucleotide sequence ID" value="NZ_CP011971.1"/>
</dbReference>
<dbReference type="SMART" id="SM00260">
    <property type="entry name" value="CheW"/>
    <property type="match status" value="1"/>
</dbReference>
<evidence type="ECO:0000256" key="2">
    <source>
        <dbReference type="ARBA" id="ARBA00012438"/>
    </source>
</evidence>
<dbReference type="EMBL" id="CP011971">
    <property type="protein sequence ID" value="AMN47965.1"/>
    <property type="molecule type" value="Genomic_DNA"/>
</dbReference>
<evidence type="ECO:0000256" key="5">
    <source>
        <dbReference type="ARBA" id="ARBA00022553"/>
    </source>
</evidence>
<dbReference type="CDD" id="cd00731">
    <property type="entry name" value="CheA_reg"/>
    <property type="match status" value="1"/>
</dbReference>
<evidence type="ECO:0000259" key="15">
    <source>
        <dbReference type="PROSITE" id="PS50894"/>
    </source>
</evidence>
<dbReference type="CDD" id="cd16916">
    <property type="entry name" value="HATPase_CheA-like"/>
    <property type="match status" value="1"/>
</dbReference>
<dbReference type="InterPro" id="IPR036641">
    <property type="entry name" value="HPT_dom_sf"/>
</dbReference>